<dbReference type="InterPro" id="IPR011009">
    <property type="entry name" value="Kinase-like_dom_sf"/>
</dbReference>
<evidence type="ECO:0000313" key="2">
    <source>
        <dbReference type="Proteomes" id="UP000230821"/>
    </source>
</evidence>
<gene>
    <name evidence="1" type="ORF">CSA56_13050</name>
</gene>
<dbReference type="SUPFAM" id="SSF56112">
    <property type="entry name" value="Protein kinase-like (PK-like)"/>
    <property type="match status" value="1"/>
</dbReference>
<protein>
    <recommendedName>
        <fullName evidence="3">Protein kinase domain-containing protein</fullName>
    </recommendedName>
</protein>
<accession>A0A2G6KBM9</accession>
<sequence>MQEEDLQYAMLQVLNSVIYYVDEHLKPLTFHVLLYPFRHVKKALPENVMSFLKQSKRLRRYIDPVPQKVRRYIDPEMGVEAFFDALNQRNVRYVALRWFEGLPEWPANEDIDLLIDDRDFGKLGDLFVRSPETMPCDLFSVTARSSYNGLPYYPPYLASSILKNRVLFKDRYYIPSPEDHFFTLAYHVVYHKAEKSGLPLSEHQENEKGAADHPYAEILIELAQRIQLQVRPTLSDLHDLLDQHGWTPQLDTLRKLAEKSEWLRSLLHANPYKAEDGELLIFIAREWVVENNKLDFIMKCFQKKSEDFDILKVIKLDEAQRQASSLKIRGGEWGRGPFPVSGGRPGVVIAAYDYHPAPVPEEIHLQYPYITDGNILFKHQVRDEVNNRLLWTRRVNCMHSSDDEIEGWEYLKATCAESTQEVREEVQKRRNAYRTSQKVLAVLDHDHARSKVELIEYSPEPAVKKTFKWGRERFCEREKFVYSELSPKHPAIPNLLDAGDHYLIIPYYQNILAEKNDREKDEILASFVKDILDILKFFYKEGFALVEFMPDNFLVTQEQELKIVDFEFLYRYKTQTASFSESFDLAGLPSGFDGDRPCTQKSAWQPYEKTWQAIVQTTSGGHRMS</sequence>
<organism evidence="1 2">
    <name type="scientific">candidate division KSB3 bacterium</name>
    <dbReference type="NCBI Taxonomy" id="2044937"/>
    <lineage>
        <taxon>Bacteria</taxon>
        <taxon>candidate division KSB3</taxon>
    </lineage>
</organism>
<dbReference type="Proteomes" id="UP000230821">
    <property type="component" value="Unassembled WGS sequence"/>
</dbReference>
<reference evidence="1 2" key="1">
    <citation type="submission" date="2017-10" db="EMBL/GenBank/DDBJ databases">
        <title>Novel microbial diversity and functional potential in the marine mammal oral microbiome.</title>
        <authorList>
            <person name="Dudek N.K."/>
            <person name="Sun C.L."/>
            <person name="Burstein D."/>
            <person name="Kantor R.S."/>
            <person name="Aliaga Goltsman D.S."/>
            <person name="Bik E.M."/>
            <person name="Thomas B.C."/>
            <person name="Banfield J.F."/>
            <person name="Relman D.A."/>
        </authorList>
    </citation>
    <scope>NUCLEOTIDE SEQUENCE [LARGE SCALE GENOMIC DNA]</scope>
    <source>
        <strain evidence="1">DOLJORAL78_47_16</strain>
    </source>
</reference>
<evidence type="ECO:0008006" key="3">
    <source>
        <dbReference type="Google" id="ProtNLM"/>
    </source>
</evidence>
<comment type="caution">
    <text evidence="1">The sequence shown here is derived from an EMBL/GenBank/DDBJ whole genome shotgun (WGS) entry which is preliminary data.</text>
</comment>
<name>A0A2G6KBM9_9BACT</name>
<evidence type="ECO:0000313" key="1">
    <source>
        <dbReference type="EMBL" id="PIE33106.1"/>
    </source>
</evidence>
<proteinExistence type="predicted"/>
<dbReference type="EMBL" id="PDSK01000103">
    <property type="protein sequence ID" value="PIE33106.1"/>
    <property type="molecule type" value="Genomic_DNA"/>
</dbReference>
<dbReference type="Gene3D" id="1.10.510.10">
    <property type="entry name" value="Transferase(Phosphotransferase) domain 1"/>
    <property type="match status" value="1"/>
</dbReference>
<dbReference type="AlphaFoldDB" id="A0A2G6KBM9"/>